<evidence type="ECO:0000256" key="12">
    <source>
        <dbReference type="SAM" id="Phobius"/>
    </source>
</evidence>
<dbReference type="InterPro" id="IPR036400">
    <property type="entry name" value="Cyt_B5-like_heme/steroid_sf"/>
</dbReference>
<evidence type="ECO:0000256" key="7">
    <source>
        <dbReference type="ARBA" id="ARBA00023002"/>
    </source>
</evidence>
<dbReference type="InterPro" id="IPR001199">
    <property type="entry name" value="Cyt_B5-like_heme/steroid-bd"/>
</dbReference>
<evidence type="ECO:0000256" key="5">
    <source>
        <dbReference type="ARBA" id="ARBA00022824"/>
    </source>
</evidence>
<dbReference type="EMBL" id="CAJVPI010001616">
    <property type="protein sequence ID" value="CAG8620791.1"/>
    <property type="molecule type" value="Genomic_DNA"/>
</dbReference>
<keyword evidence="4" id="KW-0479">Metal-binding</keyword>
<feature type="region of interest" description="Disordered" evidence="11">
    <location>
        <begin position="86"/>
        <end position="108"/>
    </location>
</feature>
<dbReference type="PRINTS" id="PR00363">
    <property type="entry name" value="CYTOCHROMEB5"/>
</dbReference>
<keyword evidence="3 12" id="KW-0812">Transmembrane</keyword>
<dbReference type="PANTHER" id="PTHR12863:SF1">
    <property type="entry name" value="FATTY ACID 2-HYDROXYLASE"/>
    <property type="match status" value="1"/>
</dbReference>
<evidence type="ECO:0000259" key="13">
    <source>
        <dbReference type="PROSITE" id="PS50255"/>
    </source>
</evidence>
<evidence type="ECO:0000256" key="1">
    <source>
        <dbReference type="ARBA" id="ARBA00004477"/>
    </source>
</evidence>
<evidence type="ECO:0000256" key="6">
    <source>
        <dbReference type="ARBA" id="ARBA00022989"/>
    </source>
</evidence>
<proteinExistence type="predicted"/>
<keyword evidence="10 12" id="KW-0472">Membrane</keyword>
<dbReference type="SUPFAM" id="SSF55856">
    <property type="entry name" value="Cytochrome b5-like heme/steroid binding domain"/>
    <property type="match status" value="1"/>
</dbReference>
<feature type="compositionally biased region" description="Acidic residues" evidence="11">
    <location>
        <begin position="89"/>
        <end position="105"/>
    </location>
</feature>
<comment type="caution">
    <text evidence="14">The sequence shown here is derived from an EMBL/GenBank/DDBJ whole genome shotgun (WGS) entry which is preliminary data.</text>
</comment>
<comment type="subcellular location">
    <subcellularLocation>
        <location evidence="1">Endoplasmic reticulum membrane</location>
        <topology evidence="1">Multi-pass membrane protein</topology>
    </subcellularLocation>
</comment>
<dbReference type="SMART" id="SM01117">
    <property type="entry name" value="Cyt-b5"/>
    <property type="match status" value="1"/>
</dbReference>
<feature type="domain" description="Cytochrome b5 heme-binding" evidence="13">
    <location>
        <begin position="6"/>
        <end position="85"/>
    </location>
</feature>
<keyword evidence="6 12" id="KW-1133">Transmembrane helix</keyword>
<dbReference type="OrthoDB" id="2204368at2759"/>
<evidence type="ECO:0000256" key="3">
    <source>
        <dbReference type="ARBA" id="ARBA00022692"/>
    </source>
</evidence>
<dbReference type="PROSITE" id="PS50255">
    <property type="entry name" value="CYTOCHROME_B5_2"/>
    <property type="match status" value="1"/>
</dbReference>
<evidence type="ECO:0000256" key="8">
    <source>
        <dbReference type="ARBA" id="ARBA00023004"/>
    </source>
</evidence>
<keyword evidence="9" id="KW-0443">Lipid metabolism</keyword>
<evidence type="ECO:0000256" key="10">
    <source>
        <dbReference type="ARBA" id="ARBA00023136"/>
    </source>
</evidence>
<dbReference type="FunFam" id="3.10.120.10:FF:000007">
    <property type="entry name" value="Sulfite oxidase, mitochondrial"/>
    <property type="match status" value="1"/>
</dbReference>
<dbReference type="GO" id="GO:0046872">
    <property type="term" value="F:metal ion binding"/>
    <property type="evidence" value="ECO:0007669"/>
    <property type="project" value="UniProtKB-KW"/>
</dbReference>
<dbReference type="GO" id="GO:0006631">
    <property type="term" value="P:fatty acid metabolic process"/>
    <property type="evidence" value="ECO:0007669"/>
    <property type="project" value="TreeGrafter"/>
</dbReference>
<evidence type="ECO:0000313" key="14">
    <source>
        <dbReference type="EMBL" id="CAG8620791.1"/>
    </source>
</evidence>
<dbReference type="InterPro" id="IPR014430">
    <property type="entry name" value="Scs7"/>
</dbReference>
<keyword evidence="7" id="KW-0560">Oxidoreductase</keyword>
<dbReference type="Gene3D" id="3.10.120.10">
    <property type="entry name" value="Cytochrome b5-like heme/steroid binding domain"/>
    <property type="match status" value="1"/>
</dbReference>
<evidence type="ECO:0000256" key="4">
    <source>
        <dbReference type="ARBA" id="ARBA00022723"/>
    </source>
</evidence>
<organism evidence="14 15">
    <name type="scientific">Paraglomus brasilianum</name>
    <dbReference type="NCBI Taxonomy" id="144538"/>
    <lineage>
        <taxon>Eukaryota</taxon>
        <taxon>Fungi</taxon>
        <taxon>Fungi incertae sedis</taxon>
        <taxon>Mucoromycota</taxon>
        <taxon>Glomeromycotina</taxon>
        <taxon>Glomeromycetes</taxon>
        <taxon>Paraglomerales</taxon>
        <taxon>Paraglomeraceae</taxon>
        <taxon>Paraglomus</taxon>
    </lineage>
</organism>
<keyword evidence="8" id="KW-0408">Iron</keyword>
<evidence type="ECO:0000256" key="9">
    <source>
        <dbReference type="ARBA" id="ARBA00023098"/>
    </source>
</evidence>
<evidence type="ECO:0000256" key="11">
    <source>
        <dbReference type="SAM" id="MobiDB-lite"/>
    </source>
</evidence>
<keyword evidence="15" id="KW-1185">Reference proteome</keyword>
<dbReference type="Pfam" id="PF00173">
    <property type="entry name" value="Cyt-b5"/>
    <property type="match status" value="1"/>
</dbReference>
<feature type="transmembrane region" description="Helical" evidence="12">
    <location>
        <begin position="296"/>
        <end position="315"/>
    </location>
</feature>
<dbReference type="AlphaFoldDB" id="A0A9N9D2Q5"/>
<gene>
    <name evidence="14" type="ORF">PBRASI_LOCUS8696</name>
</gene>
<feature type="transmembrane region" description="Helical" evidence="12">
    <location>
        <begin position="327"/>
        <end position="345"/>
    </location>
</feature>
<keyword evidence="2" id="KW-0349">Heme</keyword>
<accession>A0A9N9D2Q5</accession>
<dbReference type="GO" id="GO:0080132">
    <property type="term" value="F:fatty acid 2-hydroxylase activity"/>
    <property type="evidence" value="ECO:0007669"/>
    <property type="project" value="InterPro"/>
</dbReference>
<keyword evidence="5" id="KW-0256">Endoplasmic reticulum</keyword>
<sequence length="473" mass="53665">MPARITRKYTHEEVSKHNIPNDLWLIHSNKVYDLTEFAADHPGGEHLIQRWGGKDVTDVMTDLSSHAHSEMAYEVLAELCIGEVADSTHEEEERESELKEEDTEKTEEKIDNEINLTHQNDISNPVNESEIRIRHTNGRTEENIHNVASNIKTEYDGGAIHDIIALEASAISPSREIQANGLSGTNTSTSYRISQYSTPNQESLTLHRSSVSPDFQTPSTGISFGSPMPSSTLNSANLSRNSLVSPRPTSPVPFFDFSAPLVPQLLSSSITKSQYLSLLRNPTCLPFPIRLFRNPYLEFLSTAPWYIVLLIWVPWMVYHYKLARDGLGSLVLVTVLVGVYAWIIVERNAYKAFEWWEKERKEEDLLAMVCHFAAKGVHSLVPTDKNHLVTPPILSAIFFQPFLRLAYIFLPHSIAHGLISGMMLGYITHELLHYYFHHATVENDRLKLMKTEHFECHHGKNKKTYYGILGGIF</sequence>
<dbReference type="PANTHER" id="PTHR12863">
    <property type="entry name" value="FATTY ACID HYDROXYLASE"/>
    <property type="match status" value="1"/>
</dbReference>
<evidence type="ECO:0000256" key="2">
    <source>
        <dbReference type="ARBA" id="ARBA00022617"/>
    </source>
</evidence>
<evidence type="ECO:0000313" key="15">
    <source>
        <dbReference type="Proteomes" id="UP000789739"/>
    </source>
</evidence>
<dbReference type="Proteomes" id="UP000789739">
    <property type="component" value="Unassembled WGS sequence"/>
</dbReference>
<dbReference type="GO" id="GO:0005789">
    <property type="term" value="C:endoplasmic reticulum membrane"/>
    <property type="evidence" value="ECO:0007669"/>
    <property type="project" value="UniProtKB-SubCell"/>
</dbReference>
<reference evidence="14" key="1">
    <citation type="submission" date="2021-06" db="EMBL/GenBank/DDBJ databases">
        <authorList>
            <person name="Kallberg Y."/>
            <person name="Tangrot J."/>
            <person name="Rosling A."/>
        </authorList>
    </citation>
    <scope>NUCLEOTIDE SEQUENCE</scope>
    <source>
        <strain evidence="14">BR232B</strain>
    </source>
</reference>
<protein>
    <submittedName>
        <fullName evidence="14">6190_t:CDS:1</fullName>
    </submittedName>
</protein>
<name>A0A9N9D2Q5_9GLOM</name>